<protein>
    <recommendedName>
        <fullName evidence="4">DUF4595 domain-containing protein</fullName>
    </recommendedName>
</protein>
<evidence type="ECO:0000313" key="3">
    <source>
        <dbReference type="Proteomes" id="UP000606008"/>
    </source>
</evidence>
<feature type="region of interest" description="Disordered" evidence="1">
    <location>
        <begin position="29"/>
        <end position="48"/>
    </location>
</feature>
<organism evidence="2 3">
    <name type="scientific">Fibrivirga algicola</name>
    <dbReference type="NCBI Taxonomy" id="2950420"/>
    <lineage>
        <taxon>Bacteria</taxon>
        <taxon>Pseudomonadati</taxon>
        <taxon>Bacteroidota</taxon>
        <taxon>Cytophagia</taxon>
        <taxon>Cytophagales</taxon>
        <taxon>Spirosomataceae</taxon>
        <taxon>Fibrivirga</taxon>
    </lineage>
</organism>
<proteinExistence type="predicted"/>
<accession>A0ABX0Q9D4</accession>
<dbReference type="RefSeq" id="WP_166690576.1">
    <property type="nucleotide sequence ID" value="NZ_WAEL01000001.1"/>
</dbReference>
<gene>
    <name evidence="2" type="ORF">F7231_00870</name>
</gene>
<reference evidence="3" key="1">
    <citation type="submission" date="2019-09" db="EMBL/GenBank/DDBJ databases">
        <authorList>
            <person name="Jung D.-H."/>
        </authorList>
    </citation>
    <scope>NUCLEOTIDE SEQUENCE [LARGE SCALE GENOMIC DNA]</scope>
    <source>
        <strain evidence="3">JA-25</strain>
    </source>
</reference>
<dbReference type="Proteomes" id="UP000606008">
    <property type="component" value="Unassembled WGS sequence"/>
</dbReference>
<keyword evidence="3" id="KW-1185">Reference proteome</keyword>
<evidence type="ECO:0008006" key="4">
    <source>
        <dbReference type="Google" id="ProtNLM"/>
    </source>
</evidence>
<name>A0ABX0Q9D4_9BACT</name>
<dbReference type="EMBL" id="WAEL01000001">
    <property type="protein sequence ID" value="NID08709.1"/>
    <property type="molecule type" value="Genomic_DNA"/>
</dbReference>
<reference evidence="3" key="2">
    <citation type="submission" date="2023-07" db="EMBL/GenBank/DDBJ databases">
        <authorList>
            <person name="Jung D.-H."/>
        </authorList>
    </citation>
    <scope>NUCLEOTIDE SEQUENCE [LARGE SCALE GENOMIC DNA]</scope>
    <source>
        <strain evidence="3">JA-25</strain>
    </source>
</reference>
<evidence type="ECO:0000313" key="2">
    <source>
        <dbReference type="EMBL" id="NID08709.1"/>
    </source>
</evidence>
<comment type="caution">
    <text evidence="2">The sequence shown here is derived from an EMBL/GenBank/DDBJ whole genome shotgun (WGS) entry which is preliminary data.</text>
</comment>
<evidence type="ECO:0000256" key="1">
    <source>
        <dbReference type="SAM" id="MobiDB-lite"/>
    </source>
</evidence>
<feature type="compositionally biased region" description="Basic and acidic residues" evidence="1">
    <location>
        <begin position="34"/>
        <end position="48"/>
    </location>
</feature>
<dbReference type="PROSITE" id="PS51257">
    <property type="entry name" value="PROKAR_LIPOPROTEIN"/>
    <property type="match status" value="1"/>
</dbReference>
<sequence length="287" mass="31585">MRVIVLPLSLLIWSFFLLGCGADYSVLPTNAPVDEQKQPPKKEPEKTTKGYRIKRIVYEGTWATGATTEFEYGSNGKVSRAIYVGHDSGRGAPKGLFAYNASNQLVTYDYQYPYVDSQGFSGEQTVFSYSPQNNGPGQPMVDILFAQTDFVKPDGARQLLKHTTSTLIGGVVNTVRTEATTAGSSATTDEYTVESGNLTAIKALTGPDQYETFTFDTKPNPFFGLVGPDITPVRRYSRNNVTEATVRYSSGSVRTYTISYTYNDQGLPVTAQTSNTSSRILFEYEAY</sequence>